<name>A0A6C1B8G0_9RHOO</name>
<dbReference type="InterPro" id="IPR052399">
    <property type="entry name" value="Phage_Baseplate_Assmbl_Protein"/>
</dbReference>
<dbReference type="Proteomes" id="UP000501991">
    <property type="component" value="Chromosome"/>
</dbReference>
<proteinExistence type="predicted"/>
<organism evidence="1 2">
    <name type="scientific">Nitrogeniibacter mangrovi</name>
    <dbReference type="NCBI Taxonomy" id="2016596"/>
    <lineage>
        <taxon>Bacteria</taxon>
        <taxon>Pseudomonadati</taxon>
        <taxon>Pseudomonadota</taxon>
        <taxon>Betaproteobacteria</taxon>
        <taxon>Rhodocyclales</taxon>
        <taxon>Zoogloeaceae</taxon>
        <taxon>Nitrogeniibacter</taxon>
    </lineage>
</organism>
<accession>A0A6C1B8G0</accession>
<reference evidence="1 2" key="1">
    <citation type="submission" date="2020-02" db="EMBL/GenBank/DDBJ databases">
        <title>Nitrogenibacter mangrovi gen. nov., sp. nov. isolated from mangrove sediment, a denitrifying betaproteobacterium.</title>
        <authorList>
            <person name="Liao H."/>
            <person name="Tian Y."/>
        </authorList>
    </citation>
    <scope>NUCLEOTIDE SEQUENCE [LARGE SCALE GENOMIC DNA]</scope>
    <source>
        <strain evidence="1 2">M9-3-2</strain>
    </source>
</reference>
<protein>
    <submittedName>
        <fullName evidence="1">Putative baseplate assembly protein</fullName>
    </submittedName>
</protein>
<dbReference type="AlphaFoldDB" id="A0A6C1B8G0"/>
<dbReference type="EMBL" id="CP048836">
    <property type="protein sequence ID" value="QID19767.1"/>
    <property type="molecule type" value="Genomic_DNA"/>
</dbReference>
<evidence type="ECO:0000313" key="1">
    <source>
        <dbReference type="EMBL" id="QID19767.1"/>
    </source>
</evidence>
<gene>
    <name evidence="1" type="ORF">G3580_08100</name>
</gene>
<sequence length="718" mass="75341">MLPANLQSAVEIGTPLMAMADNAEALANAPRHGALSAYQAIITQVDAALMGNFVAVTGKRQPLVRSPDTIDIMPVDDKVIAEGWALLSVPHSVELYRIVEAGVASRAEYLLAGQTTRLKLSGELPGGRLPGEFEHAPRTLAVHVQSDALALAREPLAAPVYGQTLALDHPVDGLAPGQAIALSGTRQRIRLARGVVALNWQGDDGSTRTLTGGDTLELVEAPVKLVPAPLIFGLLRYQPISLRLAGRIGPGPSTAFTLKPLGPKILVFYTPYTLAPEDFVAAIGNGALRLRLKLRDRDGAVGTATLHGDDIALEAAHEDDETVREIAFIAKGLDAITHTRDRTTVQLAEATRHVYVRLGTTVNANVAPATHGETVEAILGDGDGSRANQHFRLAQAPLTYVSAATPSGRASTLAVRVGDIRWEEADTLYDAAAHAHVFDTAQDDAAITTVRFGDGVEGARLPGGSSNVRARYRKGLGVAGNVAAGKLTTLLSRPLGVSEVLNPEAATGGEDAETLDKARDNAPLTVLTLDRAVSITDYADFARAFAGIDKAHALWIPAGPARGVFITIAGVDGAPVPTTSATYTHLLDALTEYGDPLVPIRLANYIDARFRTRIAVKVDPAHAQETVLAAIEAALNAHFGFARRAFGQTVSIDEVAAVAQAVDGVVAAHVSQLYRSGTPAEPNARLFAALPVASLTALPAAAELLTLAEPGIALELMP</sequence>
<dbReference type="PANTHER" id="PTHR37829">
    <property type="entry name" value="PHAGE-LIKE ELEMENT PBSX PROTEIN XKDT"/>
    <property type="match status" value="1"/>
</dbReference>
<dbReference type="KEGG" id="azq:G3580_08100"/>
<keyword evidence="2" id="KW-1185">Reference proteome</keyword>
<evidence type="ECO:0000313" key="2">
    <source>
        <dbReference type="Proteomes" id="UP000501991"/>
    </source>
</evidence>
<dbReference type="InterPro" id="IPR011749">
    <property type="entry name" value="CHP02243"/>
</dbReference>
<dbReference type="PANTHER" id="PTHR37829:SF3">
    <property type="entry name" value="PROTEIN JAYE-RELATED"/>
    <property type="match status" value="1"/>
</dbReference>
<dbReference type="NCBIfam" id="TIGR02243">
    <property type="entry name" value="putative baseplate assembly protein"/>
    <property type="match status" value="1"/>
</dbReference>